<dbReference type="SUPFAM" id="SSF46785">
    <property type="entry name" value="Winged helix' DNA-binding domain"/>
    <property type="match status" value="1"/>
</dbReference>
<reference evidence="2" key="1">
    <citation type="journal article" date="2023" name="Front. Mar. Sci.">
        <title>A new Merluccius polli reference genome to investigate the effects of global change in West African waters.</title>
        <authorList>
            <person name="Mateo J.L."/>
            <person name="Blanco-Fernandez C."/>
            <person name="Garcia-Vazquez E."/>
            <person name="Machado-Schiaffino G."/>
        </authorList>
    </citation>
    <scope>NUCLEOTIDE SEQUENCE</scope>
    <source>
        <strain evidence="2">C29</strain>
        <tissue evidence="2">Fin</tissue>
    </source>
</reference>
<dbReference type="EMBL" id="JAOPHQ010002674">
    <property type="protein sequence ID" value="KAK0145941.1"/>
    <property type="molecule type" value="Genomic_DNA"/>
</dbReference>
<sequence length="95" mass="10622">MVKQQLFNGLQAMAVSQDEEDKRMTQRVLRLLYNLKTQSVDTFSLQALCEGGARSHAAATFFCLLVLKKEQALDLHQSAPYGDITATPGPRFHLL</sequence>
<dbReference type="AlphaFoldDB" id="A0AA47P0K8"/>
<proteinExistence type="predicted"/>
<dbReference type="Proteomes" id="UP001174136">
    <property type="component" value="Unassembled WGS sequence"/>
</dbReference>
<dbReference type="Gene3D" id="1.10.10.580">
    <property type="entry name" value="Structural maintenance of chromosome 1. Chain E"/>
    <property type="match status" value="1"/>
</dbReference>
<dbReference type="InterPro" id="IPR036390">
    <property type="entry name" value="WH_DNA-bd_sf"/>
</dbReference>
<dbReference type="InterPro" id="IPR006909">
    <property type="entry name" value="Rad21/Rec8_C_eu"/>
</dbReference>
<feature type="domain" description="Rad21/Rec8-like protein C-terminal eukaryotic" evidence="1">
    <location>
        <begin position="40"/>
        <end position="92"/>
    </location>
</feature>
<name>A0AA47P0K8_MERPO</name>
<comment type="caution">
    <text evidence="2">The sequence shown here is derived from an EMBL/GenBank/DDBJ whole genome shotgun (WGS) entry which is preliminary data.</text>
</comment>
<gene>
    <name evidence="2" type="primary">RAD21_0</name>
    <name evidence="2" type="ORF">N1851_015125</name>
</gene>
<keyword evidence="3" id="KW-1185">Reference proteome</keyword>
<evidence type="ECO:0000259" key="1">
    <source>
        <dbReference type="Pfam" id="PF04824"/>
    </source>
</evidence>
<accession>A0AA47P0K8</accession>
<protein>
    <submittedName>
        <fullName evidence="2">Double-strand-break repair protein rad21</fullName>
    </submittedName>
</protein>
<organism evidence="2 3">
    <name type="scientific">Merluccius polli</name>
    <name type="common">Benguela hake</name>
    <name type="synonym">Merluccius cadenati</name>
    <dbReference type="NCBI Taxonomy" id="89951"/>
    <lineage>
        <taxon>Eukaryota</taxon>
        <taxon>Metazoa</taxon>
        <taxon>Chordata</taxon>
        <taxon>Craniata</taxon>
        <taxon>Vertebrata</taxon>
        <taxon>Euteleostomi</taxon>
        <taxon>Actinopterygii</taxon>
        <taxon>Neopterygii</taxon>
        <taxon>Teleostei</taxon>
        <taxon>Neoteleostei</taxon>
        <taxon>Acanthomorphata</taxon>
        <taxon>Zeiogadaria</taxon>
        <taxon>Gadariae</taxon>
        <taxon>Gadiformes</taxon>
        <taxon>Gadoidei</taxon>
        <taxon>Merlucciidae</taxon>
        <taxon>Merluccius</taxon>
    </lineage>
</organism>
<dbReference type="InterPro" id="IPR023093">
    <property type="entry name" value="ScpA-like_C"/>
</dbReference>
<dbReference type="Pfam" id="PF04824">
    <property type="entry name" value="Rad21_Rec8"/>
    <property type="match status" value="1"/>
</dbReference>
<evidence type="ECO:0000313" key="2">
    <source>
        <dbReference type="EMBL" id="KAK0145941.1"/>
    </source>
</evidence>
<evidence type="ECO:0000313" key="3">
    <source>
        <dbReference type="Proteomes" id="UP001174136"/>
    </source>
</evidence>